<dbReference type="Proteomes" id="UP000000768">
    <property type="component" value="Chromosome 1"/>
</dbReference>
<dbReference type="GO" id="GO:0005789">
    <property type="term" value="C:endoplasmic reticulum membrane"/>
    <property type="evidence" value="ECO:0000318"/>
    <property type="project" value="GO_Central"/>
</dbReference>
<evidence type="ECO:0000256" key="8">
    <source>
        <dbReference type="ARBA" id="ARBA00022989"/>
    </source>
</evidence>
<dbReference type="GO" id="GO:0042281">
    <property type="term" value="F:dolichyl pyrophosphate Man9GlcNAc2 alpha-1,3-glucosyltransferase activity"/>
    <property type="evidence" value="ECO:0000318"/>
    <property type="project" value="GO_Central"/>
</dbReference>
<comment type="similarity">
    <text evidence="3 10">Belongs to the ALG6/ALG8 glucosyltransferase family.</text>
</comment>
<feature type="transmembrane region" description="Helical" evidence="10">
    <location>
        <begin position="476"/>
        <end position="498"/>
    </location>
</feature>
<feature type="transmembrane region" description="Helical" evidence="10">
    <location>
        <begin position="176"/>
        <end position="193"/>
    </location>
</feature>
<keyword evidence="9 10" id="KW-0472">Membrane</keyword>
<sequence length="519" mass="58829">MAKPRKPRTLAPDPSVAAARLPWHPPAPPVPTAVLISLAALLVRVLVSVGPYSGQGAAPKFGDYEAQRHWMELTLHLTPSDWYRNTSDNDLAYWGLDYPPLSAYQSLLHGRIINASLPEAVALRSSRGYESMESKLLMRWTVLSSDLLVFFPAALWFVWAYMKVGIGISGEERREGWMWLLAMVLISPCLVLIDHGHFQYNCISLGLTLGATAGVLSRNELVAAALFTLAINHKQMSLYFAPAFFSHLLGKCLKRKHPIVEVTKLAFVVLGTFALVWWPFLHSYEAALQVISRLAPFERGIYEDYVANFWCSTSVIIKWKKLFAIKPLKLMSLSATILAFLPSFVQQVKSPSNLGFLYSLMNSSFSFYLFSYQVHEKSILLPLLPASLLALEEPRMYGWFVYFALFSMYPLICRDQLLLQYIAVLGLFFLIHYSPGGSYGKRSNMSCRAKLVLSLPFLCSLLLHITYLQIEPPNRYPFLFDALIMFVCFSQFVILALYTNYKQWMLDTHSRSIGVKKDL</sequence>
<evidence type="ECO:0000256" key="7">
    <source>
        <dbReference type="ARBA" id="ARBA00022824"/>
    </source>
</evidence>
<keyword evidence="12" id="KW-1185">Reference proteome</keyword>
<feature type="transmembrane region" description="Helical" evidence="10">
    <location>
        <begin position="136"/>
        <end position="161"/>
    </location>
</feature>
<dbReference type="eggNOG" id="KOG2575">
    <property type="taxonomic scope" value="Eukaryota"/>
</dbReference>
<keyword evidence="4 10" id="KW-0328">Glycosyltransferase</keyword>
<feature type="transmembrane region" description="Helical" evidence="10">
    <location>
        <begin position="265"/>
        <end position="281"/>
    </location>
</feature>
<name>A0A1B6QNF3_SORBI</name>
<keyword evidence="6 10" id="KW-0812">Transmembrane</keyword>
<keyword evidence="8 10" id="KW-1133">Transmembrane helix</keyword>
<evidence type="ECO:0000256" key="2">
    <source>
        <dbReference type="ARBA" id="ARBA00004922"/>
    </source>
</evidence>
<dbReference type="Pfam" id="PF03155">
    <property type="entry name" value="Alg6_Alg8"/>
    <property type="match status" value="1"/>
</dbReference>
<comment type="subcellular location">
    <subcellularLocation>
        <location evidence="1 10">Endoplasmic reticulum membrane</location>
        <topology evidence="1 10">Multi-pass membrane protein</topology>
    </subcellularLocation>
</comment>
<dbReference type="OrthoDB" id="4983at2759"/>
<dbReference type="EMBL" id="CM000760">
    <property type="protein sequence ID" value="KXG39450.1"/>
    <property type="molecule type" value="Genomic_DNA"/>
</dbReference>
<dbReference type="Gramene" id="KXG39450">
    <property type="protein sequence ID" value="KXG39450"/>
    <property type="gene ID" value="SORBI_3001G384400"/>
</dbReference>
<evidence type="ECO:0000256" key="4">
    <source>
        <dbReference type="ARBA" id="ARBA00022676"/>
    </source>
</evidence>
<proteinExistence type="inferred from homology"/>
<accession>A0A1B6QNF3</accession>
<evidence type="ECO:0000256" key="9">
    <source>
        <dbReference type="ARBA" id="ARBA00023136"/>
    </source>
</evidence>
<dbReference type="PANTHER" id="PTHR12413">
    <property type="entry name" value="DOLICHYL GLYCOSYLTRANSFERASE"/>
    <property type="match status" value="1"/>
</dbReference>
<gene>
    <name evidence="11" type="ORF">SORBI_3001G384400</name>
</gene>
<dbReference type="PANTHER" id="PTHR12413:SF1">
    <property type="entry name" value="DOLICHYL PYROPHOSPHATE MAN9GLCNAC2 ALPHA-1,3-GLUCOSYLTRANSFERASE"/>
    <property type="match status" value="1"/>
</dbReference>
<evidence type="ECO:0000256" key="1">
    <source>
        <dbReference type="ARBA" id="ARBA00004477"/>
    </source>
</evidence>
<organism evidence="11 12">
    <name type="scientific">Sorghum bicolor</name>
    <name type="common">Sorghum</name>
    <name type="synonym">Sorghum vulgare</name>
    <dbReference type="NCBI Taxonomy" id="4558"/>
    <lineage>
        <taxon>Eukaryota</taxon>
        <taxon>Viridiplantae</taxon>
        <taxon>Streptophyta</taxon>
        <taxon>Embryophyta</taxon>
        <taxon>Tracheophyta</taxon>
        <taxon>Spermatophyta</taxon>
        <taxon>Magnoliopsida</taxon>
        <taxon>Liliopsida</taxon>
        <taxon>Poales</taxon>
        <taxon>Poaceae</taxon>
        <taxon>PACMAD clade</taxon>
        <taxon>Panicoideae</taxon>
        <taxon>Andropogonodae</taxon>
        <taxon>Andropogoneae</taxon>
        <taxon>Sorghinae</taxon>
        <taxon>Sorghum</taxon>
    </lineage>
</organism>
<dbReference type="InParanoid" id="A0A1B6QNF3"/>
<comment type="pathway">
    <text evidence="2 10">Protein modification; protein glycosylation.</text>
</comment>
<evidence type="ECO:0000256" key="3">
    <source>
        <dbReference type="ARBA" id="ARBA00008715"/>
    </source>
</evidence>
<feature type="transmembrane region" description="Helical" evidence="10">
    <location>
        <begin position="418"/>
        <end position="439"/>
    </location>
</feature>
<evidence type="ECO:0000313" key="12">
    <source>
        <dbReference type="Proteomes" id="UP000000768"/>
    </source>
</evidence>
<keyword evidence="7 10" id="KW-0256">Endoplasmic reticulum</keyword>
<dbReference type="STRING" id="4558.A0A1B6QNF3"/>
<dbReference type="OMA" id="FQVPPMH"/>
<dbReference type="UniPathway" id="UPA00378"/>
<evidence type="ECO:0000256" key="10">
    <source>
        <dbReference type="RuleBase" id="RU363110"/>
    </source>
</evidence>
<dbReference type="FunCoup" id="A0A1B6QNF3">
    <property type="interactions" value="3004"/>
</dbReference>
<evidence type="ECO:0000256" key="6">
    <source>
        <dbReference type="ARBA" id="ARBA00022692"/>
    </source>
</evidence>
<feature type="transmembrane region" description="Helical" evidence="10">
    <location>
        <begin position="451"/>
        <end position="470"/>
    </location>
</feature>
<dbReference type="AlphaFoldDB" id="A0A1B6QNF3"/>
<dbReference type="ExpressionAtlas" id="A0A1B6QNF3">
    <property type="expression patterns" value="baseline and differential"/>
</dbReference>
<dbReference type="InterPro" id="IPR004856">
    <property type="entry name" value="Glyco_trans_ALG6/ALG8"/>
</dbReference>
<dbReference type="EC" id="2.4.1.-" evidence="10"/>
<feature type="transmembrane region" description="Helical" evidence="10">
    <location>
        <begin position="330"/>
        <end position="348"/>
    </location>
</feature>
<reference evidence="11 12" key="1">
    <citation type="journal article" date="2009" name="Nature">
        <title>The Sorghum bicolor genome and the diversification of grasses.</title>
        <authorList>
            <person name="Paterson A.H."/>
            <person name="Bowers J.E."/>
            <person name="Bruggmann R."/>
            <person name="Dubchak I."/>
            <person name="Grimwood J."/>
            <person name="Gundlach H."/>
            <person name="Haberer G."/>
            <person name="Hellsten U."/>
            <person name="Mitros T."/>
            <person name="Poliakov A."/>
            <person name="Schmutz J."/>
            <person name="Spannagl M."/>
            <person name="Tang H."/>
            <person name="Wang X."/>
            <person name="Wicker T."/>
            <person name="Bharti A.K."/>
            <person name="Chapman J."/>
            <person name="Feltus F.A."/>
            <person name="Gowik U."/>
            <person name="Grigoriev I.V."/>
            <person name="Lyons E."/>
            <person name="Maher C.A."/>
            <person name="Martis M."/>
            <person name="Narechania A."/>
            <person name="Otillar R.P."/>
            <person name="Penning B.W."/>
            <person name="Salamov A.A."/>
            <person name="Wang Y."/>
            <person name="Zhang L."/>
            <person name="Carpita N.C."/>
            <person name="Freeling M."/>
            <person name="Gingle A.R."/>
            <person name="Hash C.T."/>
            <person name="Keller B."/>
            <person name="Klein P."/>
            <person name="Kresovich S."/>
            <person name="McCann M.C."/>
            <person name="Ming R."/>
            <person name="Peterson D.G."/>
            <person name="Mehboob-ur-Rahman"/>
            <person name="Ware D."/>
            <person name="Westhoff P."/>
            <person name="Mayer K.F."/>
            <person name="Messing J."/>
            <person name="Rokhsar D.S."/>
        </authorList>
    </citation>
    <scope>NUCLEOTIDE SEQUENCE [LARGE SCALE GENOMIC DNA]</scope>
    <source>
        <strain evidence="12">cv. BTx623</strain>
    </source>
</reference>
<dbReference type="GO" id="GO:0006488">
    <property type="term" value="P:dolichol-linked oligosaccharide biosynthetic process"/>
    <property type="evidence" value="ECO:0000318"/>
    <property type="project" value="GO_Central"/>
</dbReference>
<protein>
    <recommendedName>
        <fullName evidence="10">Alpha-1,3-glucosyltransferase</fullName>
        <ecNumber evidence="10">2.4.1.-</ecNumber>
    </recommendedName>
</protein>
<reference evidence="12" key="2">
    <citation type="journal article" date="2018" name="Plant J.">
        <title>The Sorghum bicolor reference genome: improved assembly, gene annotations, a transcriptome atlas, and signatures of genome organization.</title>
        <authorList>
            <person name="McCormick R.F."/>
            <person name="Truong S.K."/>
            <person name="Sreedasyam A."/>
            <person name="Jenkins J."/>
            <person name="Shu S."/>
            <person name="Sims D."/>
            <person name="Kennedy M."/>
            <person name="Amirebrahimi M."/>
            <person name="Weers B.D."/>
            <person name="McKinley B."/>
            <person name="Mattison A."/>
            <person name="Morishige D.T."/>
            <person name="Grimwood J."/>
            <person name="Schmutz J."/>
            <person name="Mullet J.E."/>
        </authorList>
    </citation>
    <scope>NUCLEOTIDE SEQUENCE [LARGE SCALE GENOMIC DNA]</scope>
    <source>
        <strain evidence="12">cv. BTx623</strain>
    </source>
</reference>
<feature type="transmembrane region" description="Helical" evidence="10">
    <location>
        <begin position="354"/>
        <end position="375"/>
    </location>
</feature>
<evidence type="ECO:0000256" key="5">
    <source>
        <dbReference type="ARBA" id="ARBA00022679"/>
    </source>
</evidence>
<keyword evidence="5 10" id="KW-0808">Transferase</keyword>
<evidence type="ECO:0000313" key="11">
    <source>
        <dbReference type="EMBL" id="KXG39450.1"/>
    </source>
</evidence>